<accession>A0A5Q6RQW6</accession>
<dbReference type="OrthoDB" id="5193042at2"/>
<dbReference type="InterPro" id="IPR011008">
    <property type="entry name" value="Dimeric_a/b-barrel"/>
</dbReference>
<dbReference type="PROSITE" id="PS51725">
    <property type="entry name" value="ABM"/>
    <property type="match status" value="1"/>
</dbReference>
<feature type="domain" description="ABM" evidence="1">
    <location>
        <begin position="1"/>
        <end position="92"/>
    </location>
</feature>
<gene>
    <name evidence="2" type="ORF">FE697_015820</name>
</gene>
<dbReference type="RefSeq" id="WP_149770601.1">
    <property type="nucleotide sequence ID" value="NZ_VDFQ02000005.1"/>
</dbReference>
<dbReference type="EMBL" id="VDFQ02000005">
    <property type="protein sequence ID" value="KAA1420432.1"/>
    <property type="molecule type" value="Genomic_DNA"/>
</dbReference>
<dbReference type="SUPFAM" id="SSF54909">
    <property type="entry name" value="Dimeric alpha+beta barrel"/>
    <property type="match status" value="1"/>
</dbReference>
<protein>
    <submittedName>
        <fullName evidence="2">Antibiotic biosynthesis monooxygenase</fullName>
    </submittedName>
</protein>
<keyword evidence="2" id="KW-0560">Oxidoreductase</keyword>
<evidence type="ECO:0000259" key="1">
    <source>
        <dbReference type="PROSITE" id="PS51725"/>
    </source>
</evidence>
<reference evidence="2 3" key="1">
    <citation type="submission" date="2019-09" db="EMBL/GenBank/DDBJ databases">
        <title>Mumia zhuanghuii sp. nov. isolated from the intestinal contents of plateau pika (Ochotona curzoniae) in the Qinghai-Tibet plateau of China.</title>
        <authorList>
            <person name="Tian Z."/>
        </authorList>
    </citation>
    <scope>NUCLEOTIDE SEQUENCE [LARGE SCALE GENOMIC DNA]</scope>
    <source>
        <strain evidence="3">350</strain>
    </source>
</reference>
<evidence type="ECO:0000313" key="3">
    <source>
        <dbReference type="Proteomes" id="UP000307768"/>
    </source>
</evidence>
<proteinExistence type="predicted"/>
<sequence length="116" mass="12760">MLVITRFRVPPAANDDFTADLRAVVDALAARPGLVDSYVGRNLDEPTLWTLTTRWQSVGAYRRALSAYDVKLATARPYAFALEEPSAYTDTFDDVVADDVVDDTNPSPGAPRRGNR</sequence>
<dbReference type="InterPro" id="IPR007138">
    <property type="entry name" value="ABM_dom"/>
</dbReference>
<dbReference type="AlphaFoldDB" id="A0A5Q6RQW6"/>
<dbReference type="Pfam" id="PF03992">
    <property type="entry name" value="ABM"/>
    <property type="match status" value="1"/>
</dbReference>
<dbReference type="Proteomes" id="UP000307768">
    <property type="component" value="Unassembled WGS sequence"/>
</dbReference>
<comment type="caution">
    <text evidence="2">The sequence shown here is derived from an EMBL/GenBank/DDBJ whole genome shotgun (WGS) entry which is preliminary data.</text>
</comment>
<dbReference type="Gene3D" id="3.30.70.100">
    <property type="match status" value="1"/>
</dbReference>
<dbReference type="GO" id="GO:0004497">
    <property type="term" value="F:monooxygenase activity"/>
    <property type="evidence" value="ECO:0007669"/>
    <property type="project" value="UniProtKB-KW"/>
</dbReference>
<organism evidence="2 3">
    <name type="scientific">Mumia zhuanghuii</name>
    <dbReference type="NCBI Taxonomy" id="2585211"/>
    <lineage>
        <taxon>Bacteria</taxon>
        <taxon>Bacillati</taxon>
        <taxon>Actinomycetota</taxon>
        <taxon>Actinomycetes</taxon>
        <taxon>Propionibacteriales</taxon>
        <taxon>Nocardioidaceae</taxon>
        <taxon>Mumia</taxon>
    </lineage>
</organism>
<name>A0A5Q6RQW6_9ACTN</name>
<keyword evidence="2" id="KW-0503">Monooxygenase</keyword>
<evidence type="ECO:0000313" key="2">
    <source>
        <dbReference type="EMBL" id="KAA1420432.1"/>
    </source>
</evidence>